<evidence type="ECO:0000256" key="3">
    <source>
        <dbReference type="ARBA" id="ARBA00022452"/>
    </source>
</evidence>
<dbReference type="EMBL" id="ARYN01000018">
    <property type="protein sequence ID" value="ORL44142.1"/>
    <property type="molecule type" value="Genomic_DNA"/>
</dbReference>
<keyword evidence="10" id="KW-1185">Reference proteome</keyword>
<dbReference type="InterPro" id="IPR012910">
    <property type="entry name" value="Plug_dom"/>
</dbReference>
<sequence length="1067" mass="119237">MQKFLQLTCFISMFFVGTLRENLYAQITENTSNTEDTLSSPGKGILVKGIVRDAKTGIGISGINLASATFATAITKDDGTFSINVPHLDALLSINGQEYQSKVHPLKKQTNNIEIFLFEKNYSQFYQKPDLQVAEKFQFENSNATTVTAFEDTQWGNPVQESVSNFLQGKIAGLNIVRKSGVPGSGSYLTLRGINSIYGSNKPLIIVDGMIYDDEDYGSGIIQNYSSSPLSDIDVKDIEDVTVIKDGSALYGTKGGNGVIIITTTRPNQLSTKIDFTMYGGVNQSPDELPILEASDYRTYLSQIFSTQENGRELLENQVWMIDDTENENYHRYHNNTNWQNKIYRTGVNQNYYLKIRGGDDIAKYGLSVGYLKSDGVMAKNDLERYNMRLNASLRLTEALSMDARFSFVRNIQNQFDQGLAYKTNPLYLALTKAPFTTTNAVNDEGEVSPNLADVDTLGVGNPISILENGIGRNENYRFFGNLHFKYTFNENFAANTILGLTYDKERENFFIPGQGIADITLPTAIADNRSGSEVQRLYTLFTDTYLDYNNIFNHRNSIDIRLGFRTQSNESESDLGLGYNSATDDFTSVGAGSNLLRYVGGHLGEWNWLNAYFTTKYNYLYKYYLTLNASLDGSSRFGNEIQKSSITIGENSLSTLASISGAWILSSEPFFKNAKALNLLKLRATLSFSGNDDIGNFTAQKYYISQNLLGLQGLVRGNIGNPELKWETVRKLNFGTDISIFKERLNISFDIYKNQTKDMITYESLNNATGFEYMVTNSGEMKTTGAELSLNARIINNSELNFDLGVNIGKYENEITALPGDPILTNFGQATYITAVGYEANLFYGYKTNGVYSSTSEAENEGLSKRMSNGELIPYSGGDMRFVDVNGDMIIDENDRTIIGNPNPEFSGSISTNISWKKFDLQGLFTFSVGNDIYNSLRHNLEKMDGYENQTVAINNRWRTEGHQTNIPKATWGDPLGNSSFSNRWIEDGSYLRLKTLVIGYNFNINNEGYIKYVRLYATGNNLLTFTDYLGYDPEFSATNSIFGQGVDIGLTPQFRSVQLGLRLGL</sequence>
<name>A0A1Y1T018_9FLAO</name>
<protein>
    <submittedName>
        <fullName evidence="9">TonB-dependent receptor</fullName>
    </submittedName>
</protein>
<dbReference type="InterPro" id="IPR039426">
    <property type="entry name" value="TonB-dep_rcpt-like"/>
</dbReference>
<dbReference type="Proteomes" id="UP000192746">
    <property type="component" value="Unassembled WGS sequence"/>
</dbReference>
<dbReference type="Gene3D" id="2.170.130.10">
    <property type="entry name" value="TonB-dependent receptor, plug domain"/>
    <property type="match status" value="1"/>
</dbReference>
<dbReference type="InterPro" id="IPR036942">
    <property type="entry name" value="Beta-barrel_TonB_sf"/>
</dbReference>
<dbReference type="Gene3D" id="2.40.170.20">
    <property type="entry name" value="TonB-dependent receptor, beta-barrel domain"/>
    <property type="match status" value="1"/>
</dbReference>
<keyword evidence="6 7" id="KW-0998">Cell outer membrane</keyword>
<evidence type="ECO:0000256" key="1">
    <source>
        <dbReference type="ARBA" id="ARBA00004571"/>
    </source>
</evidence>
<evidence type="ECO:0000259" key="8">
    <source>
        <dbReference type="Pfam" id="PF07715"/>
    </source>
</evidence>
<dbReference type="RefSeq" id="WP_084842984.1">
    <property type="nucleotide sequence ID" value="NZ_ARYN01000018.1"/>
</dbReference>
<keyword evidence="3 7" id="KW-1134">Transmembrane beta strand</keyword>
<dbReference type="InterPro" id="IPR037066">
    <property type="entry name" value="Plug_dom_sf"/>
</dbReference>
<reference evidence="9 10" key="1">
    <citation type="submission" date="2013-04" db="EMBL/GenBank/DDBJ databases">
        <title>Zunongwangia sp. 22II14-10F7 Genome Sequencing.</title>
        <authorList>
            <person name="Lai Q."/>
            <person name="Shao Z."/>
        </authorList>
    </citation>
    <scope>NUCLEOTIDE SEQUENCE [LARGE SCALE GENOMIC DNA]</scope>
    <source>
        <strain evidence="9 10">22II14-10F7</strain>
    </source>
</reference>
<evidence type="ECO:0000256" key="2">
    <source>
        <dbReference type="ARBA" id="ARBA00022448"/>
    </source>
</evidence>
<dbReference type="NCBIfam" id="TIGR04056">
    <property type="entry name" value="OMP_RagA_SusC"/>
    <property type="match status" value="1"/>
</dbReference>
<dbReference type="GO" id="GO:0009279">
    <property type="term" value="C:cell outer membrane"/>
    <property type="evidence" value="ECO:0007669"/>
    <property type="project" value="UniProtKB-SubCell"/>
</dbReference>
<dbReference type="SUPFAM" id="SSF56935">
    <property type="entry name" value="Porins"/>
    <property type="match status" value="1"/>
</dbReference>
<evidence type="ECO:0000313" key="10">
    <source>
        <dbReference type="Proteomes" id="UP000192746"/>
    </source>
</evidence>
<comment type="similarity">
    <text evidence="7">Belongs to the TonB-dependent receptor family.</text>
</comment>
<comment type="caution">
    <text evidence="9">The sequence shown here is derived from an EMBL/GenBank/DDBJ whole genome shotgun (WGS) entry which is preliminary data.</text>
</comment>
<evidence type="ECO:0000256" key="4">
    <source>
        <dbReference type="ARBA" id="ARBA00022692"/>
    </source>
</evidence>
<dbReference type="STRING" id="1185767.IIF7_17512"/>
<keyword evidence="5 7" id="KW-0472">Membrane</keyword>
<evidence type="ECO:0000256" key="6">
    <source>
        <dbReference type="ARBA" id="ARBA00023237"/>
    </source>
</evidence>
<dbReference type="InterPro" id="IPR023996">
    <property type="entry name" value="TonB-dep_OMP_SusC/RagA"/>
</dbReference>
<dbReference type="OrthoDB" id="830178at2"/>
<keyword evidence="9" id="KW-0675">Receptor</keyword>
<dbReference type="PROSITE" id="PS52016">
    <property type="entry name" value="TONB_DEPENDENT_REC_3"/>
    <property type="match status" value="1"/>
</dbReference>
<accession>A0A1Y1T018</accession>
<dbReference type="Pfam" id="PF07715">
    <property type="entry name" value="Plug"/>
    <property type="match status" value="1"/>
</dbReference>
<feature type="domain" description="TonB-dependent receptor plug" evidence="8">
    <location>
        <begin position="144"/>
        <end position="259"/>
    </location>
</feature>
<evidence type="ECO:0000256" key="7">
    <source>
        <dbReference type="PROSITE-ProRule" id="PRU01360"/>
    </source>
</evidence>
<keyword evidence="2 7" id="KW-0813">Transport</keyword>
<keyword evidence="4 7" id="KW-0812">Transmembrane</keyword>
<evidence type="ECO:0000256" key="5">
    <source>
        <dbReference type="ARBA" id="ARBA00023136"/>
    </source>
</evidence>
<dbReference type="AlphaFoldDB" id="A0A1Y1T018"/>
<proteinExistence type="inferred from homology"/>
<evidence type="ECO:0000313" key="9">
    <source>
        <dbReference type="EMBL" id="ORL44142.1"/>
    </source>
</evidence>
<organism evidence="9 10">
    <name type="scientific">Zunongwangia atlantica 22II14-10F7</name>
    <dbReference type="NCBI Taxonomy" id="1185767"/>
    <lineage>
        <taxon>Bacteria</taxon>
        <taxon>Pseudomonadati</taxon>
        <taxon>Bacteroidota</taxon>
        <taxon>Flavobacteriia</taxon>
        <taxon>Flavobacteriales</taxon>
        <taxon>Flavobacteriaceae</taxon>
        <taxon>Zunongwangia</taxon>
    </lineage>
</organism>
<comment type="subcellular location">
    <subcellularLocation>
        <location evidence="1 7">Cell outer membrane</location>
        <topology evidence="1 7">Multi-pass membrane protein</topology>
    </subcellularLocation>
</comment>
<gene>
    <name evidence="9" type="ORF">IIF7_17512</name>
</gene>